<evidence type="ECO:0000256" key="4">
    <source>
        <dbReference type="ARBA" id="ARBA00004496"/>
    </source>
</evidence>
<organism evidence="18 19">
    <name type="scientific">Teichococcus rhizosphaerae</name>
    <dbReference type="NCBI Taxonomy" id="1335062"/>
    <lineage>
        <taxon>Bacteria</taxon>
        <taxon>Pseudomonadati</taxon>
        <taxon>Pseudomonadota</taxon>
        <taxon>Alphaproteobacteria</taxon>
        <taxon>Acetobacterales</taxon>
        <taxon>Roseomonadaceae</taxon>
        <taxon>Roseomonas</taxon>
    </lineage>
</organism>
<accession>A0A2C7AAG9</accession>
<evidence type="ECO:0000256" key="7">
    <source>
        <dbReference type="ARBA" id="ARBA00019179"/>
    </source>
</evidence>
<keyword evidence="13 14" id="KW-0464">Manganese</keyword>
<dbReference type="SUPFAM" id="SSF53098">
    <property type="entry name" value="Ribonuclease H-like"/>
    <property type="match status" value="1"/>
</dbReference>
<dbReference type="GO" id="GO:0004523">
    <property type="term" value="F:RNA-DNA hybrid ribonuclease activity"/>
    <property type="evidence" value="ECO:0007669"/>
    <property type="project" value="UniProtKB-UniRule"/>
</dbReference>
<dbReference type="GO" id="GO:0005737">
    <property type="term" value="C:cytoplasm"/>
    <property type="evidence" value="ECO:0007669"/>
    <property type="project" value="UniProtKB-SubCell"/>
</dbReference>
<dbReference type="InterPro" id="IPR036397">
    <property type="entry name" value="RNaseH_sf"/>
</dbReference>
<dbReference type="PROSITE" id="PS51975">
    <property type="entry name" value="RNASE_H_2"/>
    <property type="match status" value="1"/>
</dbReference>
<dbReference type="OrthoDB" id="9803420at2"/>
<evidence type="ECO:0000256" key="6">
    <source>
        <dbReference type="ARBA" id="ARBA00012180"/>
    </source>
</evidence>
<dbReference type="Pfam" id="PF01351">
    <property type="entry name" value="RNase_HII"/>
    <property type="match status" value="1"/>
</dbReference>
<feature type="binding site" evidence="14 15">
    <location>
        <position position="19"/>
    </location>
    <ligand>
        <name>a divalent metal cation</name>
        <dbReference type="ChEBI" id="CHEBI:60240"/>
    </ligand>
</feature>
<evidence type="ECO:0000256" key="11">
    <source>
        <dbReference type="ARBA" id="ARBA00022759"/>
    </source>
</evidence>
<comment type="catalytic activity">
    <reaction evidence="1 14 15 16">
        <text>Endonucleolytic cleavage to 5'-phosphomonoester.</text>
        <dbReference type="EC" id="3.1.26.4"/>
    </reaction>
</comment>
<proteinExistence type="inferred from homology"/>
<feature type="domain" description="RNase H type-2" evidence="17">
    <location>
        <begin position="12"/>
        <end position="205"/>
    </location>
</feature>
<evidence type="ECO:0000256" key="10">
    <source>
        <dbReference type="ARBA" id="ARBA00022723"/>
    </source>
</evidence>
<evidence type="ECO:0000256" key="15">
    <source>
        <dbReference type="PROSITE-ProRule" id="PRU01319"/>
    </source>
</evidence>
<keyword evidence="12 14" id="KW-0378">Hydrolase</keyword>
<evidence type="ECO:0000256" key="2">
    <source>
        <dbReference type="ARBA" id="ARBA00001946"/>
    </source>
</evidence>
<name>A0A2C7AAG9_9PROT</name>
<dbReference type="GO" id="GO:0006298">
    <property type="term" value="P:mismatch repair"/>
    <property type="evidence" value="ECO:0007669"/>
    <property type="project" value="TreeGrafter"/>
</dbReference>
<dbReference type="Gene3D" id="3.30.420.10">
    <property type="entry name" value="Ribonuclease H-like superfamily/Ribonuclease H"/>
    <property type="match status" value="1"/>
</dbReference>
<evidence type="ECO:0000256" key="1">
    <source>
        <dbReference type="ARBA" id="ARBA00000077"/>
    </source>
</evidence>
<comment type="cofactor">
    <cofactor evidence="14 15">
        <name>Mn(2+)</name>
        <dbReference type="ChEBI" id="CHEBI:29035"/>
    </cofactor>
    <cofactor evidence="14 15">
        <name>Mg(2+)</name>
        <dbReference type="ChEBI" id="CHEBI:18420"/>
    </cofactor>
    <text evidence="14 15">Manganese or magnesium. Binds 1 divalent metal ion per monomer in the absence of substrate. May bind a second metal ion after substrate binding.</text>
</comment>
<comment type="similarity">
    <text evidence="5 14 16">Belongs to the RNase HII family.</text>
</comment>
<dbReference type="NCBIfam" id="NF000595">
    <property type="entry name" value="PRK00015.1-3"/>
    <property type="match status" value="1"/>
</dbReference>
<keyword evidence="10 14" id="KW-0479">Metal-binding</keyword>
<evidence type="ECO:0000313" key="18">
    <source>
        <dbReference type="EMBL" id="PHK93627.1"/>
    </source>
</evidence>
<evidence type="ECO:0000256" key="8">
    <source>
        <dbReference type="ARBA" id="ARBA00022490"/>
    </source>
</evidence>
<evidence type="ECO:0000256" key="3">
    <source>
        <dbReference type="ARBA" id="ARBA00004065"/>
    </source>
</evidence>
<comment type="caution">
    <text evidence="18">The sequence shown here is derived from an EMBL/GenBank/DDBJ whole genome shotgun (WGS) entry which is preliminary data.</text>
</comment>
<dbReference type="HAMAP" id="MF_00052_B">
    <property type="entry name" value="RNase_HII_B"/>
    <property type="match status" value="1"/>
</dbReference>
<evidence type="ECO:0000256" key="12">
    <source>
        <dbReference type="ARBA" id="ARBA00022801"/>
    </source>
</evidence>
<evidence type="ECO:0000259" key="17">
    <source>
        <dbReference type="PROSITE" id="PS51975"/>
    </source>
</evidence>
<evidence type="ECO:0000256" key="13">
    <source>
        <dbReference type="ARBA" id="ARBA00023211"/>
    </source>
</evidence>
<evidence type="ECO:0000256" key="9">
    <source>
        <dbReference type="ARBA" id="ARBA00022722"/>
    </source>
</evidence>
<sequence length="205" mass="21381">MPDYALEQAAGGRVAGVDEAGRGPLAGPVVAAAVLFHGPPPETLAMLLDDSKKLDAARREAACTVLRAAARAGVLEFGIGAASAAEIGRINILRATHLAMLRAVTRLATVPDVALVDGNQPPRLPCEVRCVVKGDALSLSIAAASILAKVTRDRAMARLDGRWPGYGFARHAGYPTAAHRAALLRLGPCPHHRRGFAPVDQLALL</sequence>
<dbReference type="EMBL" id="PDNU01000039">
    <property type="protein sequence ID" value="PHK93627.1"/>
    <property type="molecule type" value="Genomic_DNA"/>
</dbReference>
<keyword evidence="9 14" id="KW-0540">Nuclease</keyword>
<evidence type="ECO:0000256" key="16">
    <source>
        <dbReference type="RuleBase" id="RU003515"/>
    </source>
</evidence>
<gene>
    <name evidence="14" type="primary">rnhB</name>
    <name evidence="18" type="ORF">CR162_17560</name>
</gene>
<dbReference type="EC" id="3.1.26.4" evidence="6 14"/>
<dbReference type="GO" id="GO:0030145">
    <property type="term" value="F:manganese ion binding"/>
    <property type="evidence" value="ECO:0007669"/>
    <property type="project" value="UniProtKB-UniRule"/>
</dbReference>
<dbReference type="CDD" id="cd07182">
    <property type="entry name" value="RNase_HII_bacteria_HII_like"/>
    <property type="match status" value="1"/>
</dbReference>
<feature type="binding site" evidence="14 15">
    <location>
        <position position="18"/>
    </location>
    <ligand>
        <name>a divalent metal cation</name>
        <dbReference type="ChEBI" id="CHEBI:60240"/>
    </ligand>
</feature>
<dbReference type="PANTHER" id="PTHR10954:SF18">
    <property type="entry name" value="RIBONUCLEASE HII"/>
    <property type="match status" value="1"/>
</dbReference>
<keyword evidence="11 14" id="KW-0255">Endonuclease</keyword>
<evidence type="ECO:0000256" key="5">
    <source>
        <dbReference type="ARBA" id="ARBA00007383"/>
    </source>
</evidence>
<comment type="subcellular location">
    <subcellularLocation>
        <location evidence="4 14">Cytoplasm</location>
    </subcellularLocation>
</comment>
<reference evidence="18 19" key="1">
    <citation type="submission" date="2017-10" db="EMBL/GenBank/DDBJ databases">
        <authorList>
            <person name="Banno H."/>
            <person name="Chua N.-H."/>
        </authorList>
    </citation>
    <scope>NUCLEOTIDE SEQUENCE [LARGE SCALE GENOMIC DNA]</scope>
    <source>
        <strain evidence="18 19">YW11</strain>
    </source>
</reference>
<dbReference type="GO" id="GO:0003723">
    <property type="term" value="F:RNA binding"/>
    <property type="evidence" value="ECO:0007669"/>
    <property type="project" value="UniProtKB-UniRule"/>
</dbReference>
<comment type="cofactor">
    <cofactor evidence="2">
        <name>Mg(2+)</name>
        <dbReference type="ChEBI" id="CHEBI:18420"/>
    </cofactor>
</comment>
<evidence type="ECO:0000256" key="14">
    <source>
        <dbReference type="HAMAP-Rule" id="MF_00052"/>
    </source>
</evidence>
<dbReference type="InterPro" id="IPR012337">
    <property type="entry name" value="RNaseH-like_sf"/>
</dbReference>
<comment type="function">
    <text evidence="3 14 16">Endonuclease that specifically degrades the RNA of RNA-DNA hybrids.</text>
</comment>
<dbReference type="PANTHER" id="PTHR10954">
    <property type="entry name" value="RIBONUCLEASE H2 SUBUNIT A"/>
    <property type="match status" value="1"/>
</dbReference>
<dbReference type="AlphaFoldDB" id="A0A2C7AAG9"/>
<dbReference type="GO" id="GO:0032299">
    <property type="term" value="C:ribonuclease H2 complex"/>
    <property type="evidence" value="ECO:0007669"/>
    <property type="project" value="TreeGrafter"/>
</dbReference>
<keyword evidence="8 14" id="KW-0963">Cytoplasm</keyword>
<dbReference type="InterPro" id="IPR001352">
    <property type="entry name" value="RNase_HII/HIII"/>
</dbReference>
<dbReference type="Proteomes" id="UP000223527">
    <property type="component" value="Unassembled WGS sequence"/>
</dbReference>
<evidence type="ECO:0000313" key="19">
    <source>
        <dbReference type="Proteomes" id="UP000223527"/>
    </source>
</evidence>
<dbReference type="RefSeq" id="WP_099096841.1">
    <property type="nucleotide sequence ID" value="NZ_PDNU01000039.1"/>
</dbReference>
<protein>
    <recommendedName>
        <fullName evidence="7 14">Ribonuclease HII</fullName>
        <shortName evidence="14">RNase HII</shortName>
        <ecNumber evidence="6 14">3.1.26.4</ecNumber>
    </recommendedName>
</protein>
<dbReference type="InterPro" id="IPR024567">
    <property type="entry name" value="RNase_HII/HIII_dom"/>
</dbReference>
<keyword evidence="19" id="KW-1185">Reference proteome</keyword>
<dbReference type="InterPro" id="IPR022898">
    <property type="entry name" value="RNase_HII"/>
</dbReference>
<dbReference type="GO" id="GO:0043137">
    <property type="term" value="P:DNA replication, removal of RNA primer"/>
    <property type="evidence" value="ECO:0007669"/>
    <property type="project" value="TreeGrafter"/>
</dbReference>
<feature type="binding site" evidence="14 15">
    <location>
        <position position="117"/>
    </location>
    <ligand>
        <name>a divalent metal cation</name>
        <dbReference type="ChEBI" id="CHEBI:60240"/>
    </ligand>
</feature>